<proteinExistence type="inferred from homology"/>
<feature type="disulfide bond" evidence="10">
    <location>
        <begin position="1796"/>
        <end position="1809"/>
    </location>
</feature>
<dbReference type="Pfam" id="PF08016">
    <property type="entry name" value="PKD_channel"/>
    <property type="match status" value="1"/>
</dbReference>
<dbReference type="PANTHER" id="PTHR10877">
    <property type="entry name" value="POLYCYSTIN FAMILY MEMBER"/>
    <property type="match status" value="1"/>
</dbReference>
<evidence type="ECO:0000313" key="17">
    <source>
        <dbReference type="Ensembl" id="ENSOKIP00005096326.1"/>
    </source>
</evidence>
<keyword evidence="7 13" id="KW-0472">Membrane</keyword>
<evidence type="ECO:0000256" key="3">
    <source>
        <dbReference type="ARBA" id="ARBA00022692"/>
    </source>
</evidence>
<feature type="region of interest" description="Disordered" evidence="12">
    <location>
        <begin position="1358"/>
        <end position="1396"/>
    </location>
</feature>
<dbReference type="CDD" id="cd01752">
    <property type="entry name" value="PLAT_polycystin"/>
    <property type="match status" value="1"/>
</dbReference>
<feature type="transmembrane region" description="Helical" evidence="13">
    <location>
        <begin position="1331"/>
        <end position="1353"/>
    </location>
</feature>
<dbReference type="Ensembl" id="ENSOKIT00005103104.1">
    <property type="protein sequence ID" value="ENSOKIP00005096326.1"/>
    <property type="gene ID" value="ENSOKIG00005041988.1"/>
</dbReference>
<dbReference type="GO" id="GO:0005509">
    <property type="term" value="F:calcium ion binding"/>
    <property type="evidence" value="ECO:0007669"/>
    <property type="project" value="InterPro"/>
</dbReference>
<dbReference type="SMART" id="SM00308">
    <property type="entry name" value="LH2"/>
    <property type="match status" value="1"/>
</dbReference>
<dbReference type="InterPro" id="IPR016187">
    <property type="entry name" value="CTDL_fold"/>
</dbReference>
<feature type="transmembrane region" description="Helical" evidence="13">
    <location>
        <begin position="1083"/>
        <end position="1103"/>
    </location>
</feature>
<dbReference type="Gene3D" id="1.10.287.70">
    <property type="match status" value="1"/>
</dbReference>
<evidence type="ECO:0000256" key="5">
    <source>
        <dbReference type="ARBA" id="ARBA00022734"/>
    </source>
</evidence>
<comment type="similarity">
    <text evidence="2">Belongs to the polycystin family.</text>
</comment>
<dbReference type="InterPro" id="IPR036392">
    <property type="entry name" value="PLAT/LH2_dom_sf"/>
</dbReference>
<dbReference type="InterPro" id="IPR016186">
    <property type="entry name" value="C-type_lectin-like/link_sf"/>
</dbReference>
<dbReference type="PROSITE" id="PS50041">
    <property type="entry name" value="C_TYPE_LECTIN_2"/>
    <property type="match status" value="1"/>
</dbReference>
<evidence type="ECO:0000256" key="8">
    <source>
        <dbReference type="ARBA" id="ARBA00023157"/>
    </source>
</evidence>
<protein>
    <submittedName>
        <fullName evidence="17">Polycystic kidney disease 1 like 2a</fullName>
    </submittedName>
</protein>
<dbReference type="Proteomes" id="UP000694557">
    <property type="component" value="Unassembled WGS sequence"/>
</dbReference>
<sequence>VCTQGLCPLELHKESAVSHNRSFCNMAPLSCPEYQEGFDGSCYEFVALPRSFLSGQGWCERGGGHLAFILNIDTQQFLQKHLQPEQDWWLGLAPASPNLTLDSAVAEGPLSWLDGSDVSYSNWVNDPDPGAGCGHILRSSEFQWEATSNCSQELHFICQFGLYLMCHLAHTVIFITQLCLWSTVQKHIILQKPIGEFGIIKCYSMNQSTDGANCKALYGSPLQIQVEVEAGTNVTYKLHSGEMLVANSSAVRGIVPHNITVGPEVEQQLGSGCHQLTLHASNGVSVLGVSTELQVCLLEPVEGLLGSVMAEEGECPDSDLYVSVYLDRGAPVQLLFQVSGANDSISKTRDMQNRSMQVYNISTTIQGFLQVKVRAWNVFSHMDVDVGNTTVVCHNSSDLRQNGYANTVCQIAKNYKKCIYSFNLKQVAPFSLIVKVIIFLQFFFTYLFSSPDRKAYESSPSLYLENYLWTKCNMFTSGNNINIPVYHRSLDKETFEYARYTIQIPGVTTPAPADTTPPVTSAPAITLSPPSCSIYPPYGTVLDPFNITCTTPTSCTNGCQYCFKTDQGKHLRCSSVNKVTLIFLPVGEISSNYMLSVEVTVTELNTKTRGSTTINTEVSKSGTPVQELQSAVAYTVANLGQQGMLSGETLGQMFKSVSDILNKGSSQEKNDRMKLREQMLMNLTEALEISSSSTPQKVQLTARAVAGLTKRGDELSPDAQLEASFLVANLSSSLLSMNVSEHGGEEEMVQAATPIVEAASNILDVSSNVSTNLPSLSLMTGMDNVQSALLNWKKVDEDPVIVNSSQITVFVNRVSTETIQMQSISNPISSSASFSFPPLGADVLSPDEPVDVRMLSFKKNPFSWSEENNITGTVGSVSLTRGNGSVIPIENLSEEIEIFLPRPEGVQANSTILYLGNYSTLMVDVPSPDVTLVLKIKPSKDITFQLFLGYKDYPNDKQYIAKTQMPHQSNTQEEKYTWVLGPKDLTGKVGVHYLVVRPIVEAGVKSVNATVTVTSIAAQCTYWNETLSTWSEDGCRVGPLTTLLATQCLCTHLTFFGNSFFVMPNLVDVSRTAELFGTFAQNPVVVCFIGSIFVAYVLVVIWARRKDIQDTAKVKVTLLEDNDPLAEYRYMLNISTGHRRGASTSSQVTVTLLGMQGESEPHHLTDPDKPVFERGAVDTFLLTTPFSLGELQSIRLWHDNSGGHPAWYINKVMVQDVETGQKWHFLCNSWLTIDMSECTLDKVFPVATEMDLKKFSNMFFMRTAKDFRDGHIWFSVISRPPTSTFTCVQRVSCCFSLLLCTMLTSIMFWGIPTDPSEQTMDLGHIEFTWQQLMIGVQSSIIMFPINLLIVSIFRNTRPRETKPGKPKAEVSKQGKTGRVSPSQPSSPQRDRELTPDTVIKDIKKIAQSLSKAMKSPIPRLELEMKSGPQTDINTLLSLVEDIIRQQNRASGEFYTDASKKEGSLILSLGVTNLQETSMCGSPEKTGDGRQKRSTSSQYLYRQLHHVEKELSLLGPSRFPNPDSYCQAVQQVQGMKGLLESSSLAGDELAQSPGQAESSDGDSGSKKCCQDGLPWWFVFIGWILVVATSGVSGYFTMMYGLTYGKDRSISWLISMVVSFFQSLLIIQPLKVLGFAAFFALVLKKVDQEEYGDPKIEGALRNPDDPDVVWAVRRDSTRSYYQPPPPTDVERMRNNMIKEQKVFALIKEILTYMGFMWMLLLVAYGQRDPNAYFLIQHIRQSFSQGISDSMSHGNVFTWANTSLLSNLFGEYPGFITDGNSKLVGNARLRQVRVQKNSCRIARSMRQAVPDCHAPYSWEVEDMGSYGPGWNRSAGENTSKTLRSPWQYQTQAQLRAQPIWGSVVLYRGGGFVVDLGPDSQNASSTLQHLFDNTWLDMFTRAVFVEFTVYNANVNLFCIVTLMLETTAVGAFQFRSELQSVRLYQSTGGLHIFVMASEVIYFLFIFYYMYVQGKLMKLQKWAYFKTKWNLLELAIILLSWSALSVFIKRSLLGNRDMEYYHNHKDQFASFHDTATADAVLGYLIAFLVLLATVKLWHLMRFNPKLHMITATLQRAWTDISGFILVITIMFLAYSMISNLMYGWKLYSYRTLLDSALTMVSLQLGIFNYDEVLDYNPVLGAFLIGSCIIFMTFVVLNLFISVILVAFTQEQMHHKPSEEEEIVDLMLMKFCSLFGIKYKKEESNSPKVIANHASVTKQGPSTISS</sequence>
<dbReference type="PROSITE" id="PS50221">
    <property type="entry name" value="GAIN_B"/>
    <property type="match status" value="1"/>
</dbReference>
<dbReference type="GeneTree" id="ENSGT00940000164905"/>
<dbReference type="Gene3D" id="2.60.60.20">
    <property type="entry name" value="PLAT/LH2 domain"/>
    <property type="match status" value="1"/>
</dbReference>
<evidence type="ECO:0000256" key="10">
    <source>
        <dbReference type="PIRSR" id="PIRSR603915-2"/>
    </source>
</evidence>
<dbReference type="InterPro" id="IPR051223">
    <property type="entry name" value="Polycystin"/>
</dbReference>
<dbReference type="PANTHER" id="PTHR10877:SF134">
    <property type="entry name" value="POLYCYSTIN-1-LIKE PROTEIN 2"/>
    <property type="match status" value="1"/>
</dbReference>
<feature type="transmembrane region" description="Helical" evidence="13">
    <location>
        <begin position="2035"/>
        <end position="2055"/>
    </location>
</feature>
<dbReference type="GO" id="GO:0016020">
    <property type="term" value="C:membrane"/>
    <property type="evidence" value="ECO:0007669"/>
    <property type="project" value="UniProtKB-SubCell"/>
</dbReference>
<reference evidence="17" key="2">
    <citation type="submission" date="2025-09" db="UniProtKB">
        <authorList>
            <consortium name="Ensembl"/>
        </authorList>
    </citation>
    <scope>IDENTIFICATION</scope>
</reference>
<dbReference type="SUPFAM" id="SSF49723">
    <property type="entry name" value="Lipase/lipooxygenase domain (PLAT/LH2 domain)"/>
    <property type="match status" value="1"/>
</dbReference>
<feature type="transmembrane region" description="Helical" evidence="13">
    <location>
        <begin position="2075"/>
        <end position="2095"/>
    </location>
</feature>
<dbReference type="InterPro" id="IPR000203">
    <property type="entry name" value="GPS"/>
</dbReference>
<accession>A0A8C7K1B7</accession>
<dbReference type="PRINTS" id="PR01433">
    <property type="entry name" value="POLYCYSTIN2"/>
</dbReference>
<keyword evidence="8" id="KW-1015">Disulfide bond</keyword>
<dbReference type="SMART" id="SM00303">
    <property type="entry name" value="GPS"/>
    <property type="match status" value="1"/>
</dbReference>
<dbReference type="FunFam" id="2.60.60.20:FF:000008">
    <property type="entry name" value="Polycystic kidney disease 1-like 2, isoform CRA_a"/>
    <property type="match status" value="1"/>
</dbReference>
<dbReference type="InterPro" id="IPR001024">
    <property type="entry name" value="PLAT/LH2_dom"/>
</dbReference>
<feature type="transmembrane region" description="Helical" evidence="13">
    <location>
        <begin position="1574"/>
        <end position="1596"/>
    </location>
</feature>
<feature type="transmembrane region" description="Helical" evidence="13">
    <location>
        <begin position="1948"/>
        <end position="1966"/>
    </location>
</feature>
<evidence type="ECO:0000256" key="2">
    <source>
        <dbReference type="ARBA" id="ARBA00007200"/>
    </source>
</evidence>
<evidence type="ECO:0000313" key="18">
    <source>
        <dbReference type="Proteomes" id="UP000694557"/>
    </source>
</evidence>
<evidence type="ECO:0000256" key="13">
    <source>
        <dbReference type="SAM" id="Phobius"/>
    </source>
</evidence>
<dbReference type="Pfam" id="PF01825">
    <property type="entry name" value="GPS"/>
    <property type="match status" value="1"/>
</dbReference>
<dbReference type="InterPro" id="IPR003915">
    <property type="entry name" value="PKD_2"/>
</dbReference>
<evidence type="ECO:0000256" key="11">
    <source>
        <dbReference type="PROSITE-ProRule" id="PRU00152"/>
    </source>
</evidence>
<feature type="domain" description="C-type lectin" evidence="14">
    <location>
        <begin position="38"/>
        <end position="159"/>
    </location>
</feature>
<keyword evidence="3 13" id="KW-0812">Transmembrane</keyword>
<dbReference type="CDD" id="cd00037">
    <property type="entry name" value="CLECT"/>
    <property type="match status" value="1"/>
</dbReference>
<dbReference type="GO" id="GO:0030246">
    <property type="term" value="F:carbohydrate binding"/>
    <property type="evidence" value="ECO:0007669"/>
    <property type="project" value="UniProtKB-KW"/>
</dbReference>
<evidence type="ECO:0000256" key="7">
    <source>
        <dbReference type="ARBA" id="ARBA00023136"/>
    </source>
</evidence>
<comment type="caution">
    <text evidence="11">Lacks conserved residue(s) required for the propagation of feature annotation.</text>
</comment>
<reference evidence="17" key="1">
    <citation type="submission" date="2025-08" db="UniProtKB">
        <authorList>
            <consortium name="Ensembl"/>
        </authorList>
    </citation>
    <scope>IDENTIFICATION</scope>
</reference>
<dbReference type="SMART" id="SM00034">
    <property type="entry name" value="CLECT"/>
    <property type="match status" value="1"/>
</dbReference>
<feature type="transmembrane region" description="Helical" evidence="13">
    <location>
        <begin position="1700"/>
        <end position="1722"/>
    </location>
</feature>
<feature type="transmembrane region" description="Helical" evidence="13">
    <location>
        <begin position="1986"/>
        <end position="2003"/>
    </location>
</feature>
<feature type="transmembrane region" description="Helical" evidence="13">
    <location>
        <begin position="1608"/>
        <end position="1641"/>
    </location>
</feature>
<evidence type="ECO:0000259" key="15">
    <source>
        <dbReference type="PROSITE" id="PS50095"/>
    </source>
</evidence>
<evidence type="ECO:0000256" key="6">
    <source>
        <dbReference type="ARBA" id="ARBA00022989"/>
    </source>
</evidence>
<dbReference type="FunFam" id="1.10.287.70:FF:000086">
    <property type="entry name" value="Polycystic kidney disease 2"/>
    <property type="match status" value="1"/>
</dbReference>
<dbReference type="InterPro" id="IPR001304">
    <property type="entry name" value="C-type_lectin-like"/>
</dbReference>
<evidence type="ECO:0000259" key="14">
    <source>
        <dbReference type="PROSITE" id="PS50041"/>
    </source>
</evidence>
<keyword evidence="18" id="KW-1185">Reference proteome</keyword>
<dbReference type="InterPro" id="IPR046791">
    <property type="entry name" value="Polycystin_dom"/>
</dbReference>
<dbReference type="Gene3D" id="2.60.220.50">
    <property type="match status" value="1"/>
</dbReference>
<evidence type="ECO:0000259" key="16">
    <source>
        <dbReference type="PROSITE" id="PS50221"/>
    </source>
</evidence>
<evidence type="ECO:0000256" key="12">
    <source>
        <dbReference type="SAM" id="MobiDB-lite"/>
    </source>
</evidence>
<dbReference type="GO" id="GO:0050982">
    <property type="term" value="P:detection of mechanical stimulus"/>
    <property type="evidence" value="ECO:0007669"/>
    <property type="project" value="TreeGrafter"/>
</dbReference>
<dbReference type="InterPro" id="IPR057244">
    <property type="entry name" value="GAIN_B"/>
</dbReference>
<keyword evidence="4" id="KW-0732">Signal</keyword>
<feature type="transmembrane region" description="Helical" evidence="13">
    <location>
        <begin position="2136"/>
        <end position="2162"/>
    </location>
</feature>
<feature type="transmembrane region" description="Helical" evidence="13">
    <location>
        <begin position="1291"/>
        <end position="1311"/>
    </location>
</feature>
<gene>
    <name evidence="17" type="primary">LOC109895254</name>
</gene>
<organism evidence="17 18">
    <name type="scientific">Oncorhynchus kisutch</name>
    <name type="common">Coho salmon</name>
    <name type="synonym">Salmo kisutch</name>
    <dbReference type="NCBI Taxonomy" id="8019"/>
    <lineage>
        <taxon>Eukaryota</taxon>
        <taxon>Metazoa</taxon>
        <taxon>Chordata</taxon>
        <taxon>Craniata</taxon>
        <taxon>Vertebrata</taxon>
        <taxon>Euteleostomi</taxon>
        <taxon>Actinopterygii</taxon>
        <taxon>Neopterygii</taxon>
        <taxon>Teleostei</taxon>
        <taxon>Protacanthopterygii</taxon>
        <taxon>Salmoniformes</taxon>
        <taxon>Salmonidae</taxon>
        <taxon>Salmoninae</taxon>
        <taxon>Oncorhynchus</taxon>
    </lineage>
</organism>
<dbReference type="Gene3D" id="3.10.100.10">
    <property type="entry name" value="Mannose-Binding Protein A, subunit A"/>
    <property type="match status" value="1"/>
</dbReference>
<evidence type="ECO:0000256" key="1">
    <source>
        <dbReference type="ARBA" id="ARBA00004141"/>
    </source>
</evidence>
<dbReference type="Pfam" id="PF20519">
    <property type="entry name" value="Polycystin_dom"/>
    <property type="match status" value="1"/>
</dbReference>
<feature type="domain" description="GAIN-B" evidence="16">
    <location>
        <begin position="921"/>
        <end position="1070"/>
    </location>
</feature>
<dbReference type="InterPro" id="IPR042060">
    <property type="entry name" value="PLAT_polycystin1"/>
</dbReference>
<dbReference type="InterPro" id="IPR013122">
    <property type="entry name" value="PKD1_2_channel"/>
</dbReference>
<name>A0A8C7K1B7_ONCKI</name>
<dbReference type="GO" id="GO:0005262">
    <property type="term" value="F:calcium channel activity"/>
    <property type="evidence" value="ECO:0007669"/>
    <property type="project" value="TreeGrafter"/>
</dbReference>
<dbReference type="PROSITE" id="PS50095">
    <property type="entry name" value="PLAT"/>
    <property type="match status" value="1"/>
</dbReference>
<dbReference type="SUPFAM" id="SSF56436">
    <property type="entry name" value="C-type lectin-like"/>
    <property type="match status" value="1"/>
</dbReference>
<feature type="domain" description="PLAT" evidence="15">
    <location>
        <begin position="1128"/>
        <end position="1245"/>
    </location>
</feature>
<comment type="subcellular location">
    <subcellularLocation>
        <location evidence="1">Membrane</location>
        <topology evidence="1">Multi-pass membrane protein</topology>
    </subcellularLocation>
</comment>
<keyword evidence="5" id="KW-0430">Lectin</keyword>
<evidence type="ECO:0000256" key="9">
    <source>
        <dbReference type="ARBA" id="ARBA00023180"/>
    </source>
</evidence>
<keyword evidence="6 13" id="KW-1133">Transmembrane helix</keyword>
<dbReference type="InterPro" id="IPR046338">
    <property type="entry name" value="GAIN_dom_sf"/>
</dbReference>
<dbReference type="Pfam" id="PF00059">
    <property type="entry name" value="Lectin_C"/>
    <property type="match status" value="1"/>
</dbReference>
<evidence type="ECO:0000256" key="4">
    <source>
        <dbReference type="ARBA" id="ARBA00022729"/>
    </source>
</evidence>
<dbReference type="Pfam" id="PF01477">
    <property type="entry name" value="PLAT"/>
    <property type="match status" value="1"/>
</dbReference>
<keyword evidence="9" id="KW-0325">Glycoprotein</keyword>
<feature type="compositionally biased region" description="Basic and acidic residues" evidence="12">
    <location>
        <begin position="1358"/>
        <end position="1372"/>
    </location>
</feature>